<organism evidence="2 3">
    <name type="scientific">Ornithinibacter aureus</name>
    <dbReference type="NCBI Taxonomy" id="622664"/>
    <lineage>
        <taxon>Bacteria</taxon>
        <taxon>Bacillati</taxon>
        <taxon>Actinomycetota</taxon>
        <taxon>Actinomycetes</taxon>
        <taxon>Micrococcales</taxon>
        <taxon>Intrasporangiaceae</taxon>
        <taxon>Ornithinibacter</taxon>
    </lineage>
</organism>
<evidence type="ECO:0000313" key="3">
    <source>
        <dbReference type="Proteomes" id="UP001500390"/>
    </source>
</evidence>
<feature type="transmembrane region" description="Helical" evidence="1">
    <location>
        <begin position="74"/>
        <end position="96"/>
    </location>
</feature>
<dbReference type="Proteomes" id="UP001500390">
    <property type="component" value="Unassembled WGS sequence"/>
</dbReference>
<name>A0ABP8JF85_9MICO</name>
<keyword evidence="1" id="KW-1133">Transmembrane helix</keyword>
<gene>
    <name evidence="2" type="ORF">GCM10023153_06490</name>
</gene>
<protein>
    <submittedName>
        <fullName evidence="2">Uncharacterized protein</fullName>
    </submittedName>
</protein>
<keyword evidence="3" id="KW-1185">Reference proteome</keyword>
<dbReference type="EMBL" id="BAABFX010000010">
    <property type="protein sequence ID" value="GAA4389846.1"/>
    <property type="molecule type" value="Genomic_DNA"/>
</dbReference>
<keyword evidence="1" id="KW-0472">Membrane</keyword>
<proteinExistence type="predicted"/>
<sequence length="103" mass="11078">MRAPPQCACGWFVEGCPASRTVRTVTPARRPRFLPIIITGAVIGFLVGASLAVFGWFEDRDTMLESNYAPSAGIGYLGFMGALVFGLLAAVLAVLLDRRSERS</sequence>
<evidence type="ECO:0000256" key="1">
    <source>
        <dbReference type="SAM" id="Phobius"/>
    </source>
</evidence>
<keyword evidence="1" id="KW-0812">Transmembrane</keyword>
<reference evidence="3" key="1">
    <citation type="journal article" date="2019" name="Int. J. Syst. Evol. Microbiol.">
        <title>The Global Catalogue of Microorganisms (GCM) 10K type strain sequencing project: providing services to taxonomists for standard genome sequencing and annotation.</title>
        <authorList>
            <consortium name="The Broad Institute Genomics Platform"/>
            <consortium name="The Broad Institute Genome Sequencing Center for Infectious Disease"/>
            <person name="Wu L."/>
            <person name="Ma J."/>
        </authorList>
    </citation>
    <scope>NUCLEOTIDE SEQUENCE [LARGE SCALE GENOMIC DNA]</scope>
    <source>
        <strain evidence="3">JCM 17738</strain>
    </source>
</reference>
<evidence type="ECO:0000313" key="2">
    <source>
        <dbReference type="EMBL" id="GAA4389846.1"/>
    </source>
</evidence>
<feature type="transmembrane region" description="Helical" evidence="1">
    <location>
        <begin position="33"/>
        <end position="54"/>
    </location>
</feature>
<accession>A0ABP8JF85</accession>
<comment type="caution">
    <text evidence="2">The sequence shown here is derived from an EMBL/GenBank/DDBJ whole genome shotgun (WGS) entry which is preliminary data.</text>
</comment>